<dbReference type="RefSeq" id="WP_377789822.1">
    <property type="nucleotide sequence ID" value="NZ_JBHLYQ010000086.1"/>
</dbReference>
<dbReference type="InterPro" id="IPR011777">
    <property type="entry name" value="Geranylgeranyl_Rdtase_fam"/>
</dbReference>
<comment type="caution">
    <text evidence="2">The sequence shown here is derived from an EMBL/GenBank/DDBJ whole genome shotgun (WGS) entry which is preliminary data.</text>
</comment>
<dbReference type="PANTHER" id="PTHR42685:SF22">
    <property type="entry name" value="CONDITIONED MEDIUM FACTOR RECEPTOR 1"/>
    <property type="match status" value="1"/>
</dbReference>
<dbReference type="Gene3D" id="3.50.50.60">
    <property type="entry name" value="FAD/NAD(P)-binding domain"/>
    <property type="match status" value="1"/>
</dbReference>
<gene>
    <name evidence="2" type="ORF">ACFFRE_09000</name>
</gene>
<evidence type="ECO:0000313" key="2">
    <source>
        <dbReference type="EMBL" id="MFC0082281.1"/>
    </source>
</evidence>
<dbReference type="PANTHER" id="PTHR42685">
    <property type="entry name" value="GERANYLGERANYL DIPHOSPHATE REDUCTASE"/>
    <property type="match status" value="1"/>
</dbReference>
<keyword evidence="3" id="KW-1185">Reference proteome</keyword>
<dbReference type="NCBIfam" id="TIGR02032">
    <property type="entry name" value="GG-red-SF"/>
    <property type="match status" value="1"/>
</dbReference>
<protein>
    <submittedName>
        <fullName evidence="2">Geranylgeranyl reductase family protein</fullName>
    </submittedName>
</protein>
<sequence length="446" mass="47192">MAPVDPQAASALLDDPDPPIPDRSQVLVVGAGPAGSACAFWLAQAGWQVTVVERKRFPRAKTCGDGLTPRSVRQLADMGLEGALAGAHRYRGLRACAYGLELELPWPSHPTFPSEGYVVTRYDLDRLVAERARQAGATVLQGTEALEPVLADGQQPAEAGARTLPRCRALRVRRAATGETATIGFDYLVLAEGANARVARALGAQRERRWPLGLALRGYYRSPAHDEPFIESHLDIRDASGAVVPGYGWIFPLGDGRVNVGVGLLSAEGRWRGVNTTRLLDAFLAQAPARWQLSPDAALGQATGGKLPMGLSIAPRVGPNVLLAGDAMGAINPFNGEGIAYGYETGRLAAAVVAEALAGAGEAALASYEDRLQAAYGHYYRVARDFVRLISHPRAMQVCVRTGMHSRPLMAALLRVMANLLRPDRLGAGEATYAVAAALAAVGPGS</sequence>
<evidence type="ECO:0000313" key="3">
    <source>
        <dbReference type="Proteomes" id="UP001589788"/>
    </source>
</evidence>
<dbReference type="InterPro" id="IPR036188">
    <property type="entry name" value="FAD/NAD-bd_sf"/>
</dbReference>
<dbReference type="InterPro" id="IPR050407">
    <property type="entry name" value="Geranylgeranyl_reductase"/>
</dbReference>
<evidence type="ECO:0000259" key="1">
    <source>
        <dbReference type="Pfam" id="PF01494"/>
    </source>
</evidence>
<dbReference type="EMBL" id="JBHLYQ010000086">
    <property type="protein sequence ID" value="MFC0082281.1"/>
    <property type="molecule type" value="Genomic_DNA"/>
</dbReference>
<dbReference type="Pfam" id="PF01494">
    <property type="entry name" value="FAD_binding_3"/>
    <property type="match status" value="1"/>
</dbReference>
<accession>A0ABV6C3M3</accession>
<name>A0ABV6C3M3_9ACTN</name>
<feature type="domain" description="FAD-binding" evidence="1">
    <location>
        <begin position="24"/>
        <end position="207"/>
    </location>
</feature>
<reference evidence="2 3" key="1">
    <citation type="submission" date="2024-09" db="EMBL/GenBank/DDBJ databases">
        <authorList>
            <person name="Sun Q."/>
            <person name="Mori K."/>
        </authorList>
    </citation>
    <scope>NUCLEOTIDE SEQUENCE [LARGE SCALE GENOMIC DNA]</scope>
    <source>
        <strain evidence="2 3">JCM 15389</strain>
    </source>
</reference>
<dbReference type="PRINTS" id="PR00420">
    <property type="entry name" value="RNGMNOXGNASE"/>
</dbReference>
<dbReference type="InterPro" id="IPR002938">
    <property type="entry name" value="FAD-bd"/>
</dbReference>
<dbReference type="Proteomes" id="UP001589788">
    <property type="component" value="Unassembled WGS sequence"/>
</dbReference>
<proteinExistence type="predicted"/>
<dbReference type="SUPFAM" id="SSF51905">
    <property type="entry name" value="FAD/NAD(P)-binding domain"/>
    <property type="match status" value="1"/>
</dbReference>
<organism evidence="2 3">
    <name type="scientific">Aciditerrimonas ferrireducens</name>
    <dbReference type="NCBI Taxonomy" id="667306"/>
    <lineage>
        <taxon>Bacteria</taxon>
        <taxon>Bacillati</taxon>
        <taxon>Actinomycetota</taxon>
        <taxon>Acidimicrobiia</taxon>
        <taxon>Acidimicrobiales</taxon>
        <taxon>Acidimicrobiaceae</taxon>
        <taxon>Aciditerrimonas</taxon>
    </lineage>
</organism>